<accession>A0A835YY01</accession>
<evidence type="ECO:0000313" key="3">
    <source>
        <dbReference type="Proteomes" id="UP000664859"/>
    </source>
</evidence>
<keyword evidence="1" id="KW-0238">DNA-binding</keyword>
<dbReference type="Proteomes" id="UP000664859">
    <property type="component" value="Unassembled WGS sequence"/>
</dbReference>
<name>A0A835YY01_9STRA</name>
<dbReference type="GO" id="GO:0003677">
    <property type="term" value="F:DNA binding"/>
    <property type="evidence" value="ECO:0007669"/>
    <property type="project" value="UniProtKB-KW"/>
</dbReference>
<evidence type="ECO:0008006" key="4">
    <source>
        <dbReference type="Google" id="ProtNLM"/>
    </source>
</evidence>
<dbReference type="Gene3D" id="1.10.150.130">
    <property type="match status" value="1"/>
</dbReference>
<keyword evidence="3" id="KW-1185">Reference proteome</keyword>
<reference evidence="2" key="1">
    <citation type="submission" date="2021-02" db="EMBL/GenBank/DDBJ databases">
        <title>First Annotated Genome of the Yellow-green Alga Tribonema minus.</title>
        <authorList>
            <person name="Mahan K.M."/>
        </authorList>
    </citation>
    <scope>NUCLEOTIDE SEQUENCE</scope>
    <source>
        <strain evidence="2">UTEX B ZZ1240</strain>
    </source>
</reference>
<dbReference type="SUPFAM" id="SSF47823">
    <property type="entry name" value="lambda integrase-like, N-terminal domain"/>
    <property type="match status" value="1"/>
</dbReference>
<sequence length="132" mass="14649">METPCHTAGDIGRRVRDVARQLQSTALAAGTRKHYDSAWRFWAEWRQLAGLPLYLTGSDTAADARALRDFAAYCFHEHGNSAGTIEGKLSAIRYHHLIPEHGPGVDLKPHKIITDVLRGIGRRTAAPERRAP</sequence>
<comment type="caution">
    <text evidence="2">The sequence shown here is derived from an EMBL/GenBank/DDBJ whole genome shotgun (WGS) entry which is preliminary data.</text>
</comment>
<evidence type="ECO:0000256" key="1">
    <source>
        <dbReference type="ARBA" id="ARBA00023125"/>
    </source>
</evidence>
<dbReference type="AlphaFoldDB" id="A0A835YY01"/>
<dbReference type="EMBL" id="JAFCMP010000224">
    <property type="protein sequence ID" value="KAG5182803.1"/>
    <property type="molecule type" value="Genomic_DNA"/>
</dbReference>
<gene>
    <name evidence="2" type="ORF">JKP88DRAFT_164329</name>
</gene>
<feature type="non-terminal residue" evidence="2">
    <location>
        <position position="132"/>
    </location>
</feature>
<evidence type="ECO:0000313" key="2">
    <source>
        <dbReference type="EMBL" id="KAG5182803.1"/>
    </source>
</evidence>
<proteinExistence type="predicted"/>
<dbReference type="InterPro" id="IPR010998">
    <property type="entry name" value="Integrase_recombinase_N"/>
</dbReference>
<protein>
    <recommendedName>
        <fullName evidence="4">Integrase</fullName>
    </recommendedName>
</protein>
<organism evidence="2 3">
    <name type="scientific">Tribonema minus</name>
    <dbReference type="NCBI Taxonomy" id="303371"/>
    <lineage>
        <taxon>Eukaryota</taxon>
        <taxon>Sar</taxon>
        <taxon>Stramenopiles</taxon>
        <taxon>Ochrophyta</taxon>
        <taxon>PX clade</taxon>
        <taxon>Xanthophyceae</taxon>
        <taxon>Tribonematales</taxon>
        <taxon>Tribonemataceae</taxon>
        <taxon>Tribonema</taxon>
    </lineage>
</organism>